<reference evidence="4 5" key="1">
    <citation type="submission" date="2021-01" db="EMBL/GenBank/DDBJ databases">
        <title>Whole genome shotgun sequence of Catellatospora coxensis NBRC 107359.</title>
        <authorList>
            <person name="Komaki H."/>
            <person name="Tamura T."/>
        </authorList>
    </citation>
    <scope>NUCLEOTIDE SEQUENCE [LARGE SCALE GENOMIC DNA]</scope>
    <source>
        <strain evidence="4 5">NBRC 107359</strain>
    </source>
</reference>
<dbReference type="Gene3D" id="3.40.50.720">
    <property type="entry name" value="NAD(P)-binding Rossmann-like Domain"/>
    <property type="match status" value="1"/>
</dbReference>
<evidence type="ECO:0000256" key="2">
    <source>
        <dbReference type="ARBA" id="ARBA00023002"/>
    </source>
</evidence>
<protein>
    <submittedName>
        <fullName evidence="4">3-oxoacyl-ACP reductase</fullName>
    </submittedName>
</protein>
<dbReference type="AlphaFoldDB" id="A0A8J3PC45"/>
<organism evidence="4 5">
    <name type="scientific">Catellatospora coxensis</name>
    <dbReference type="NCBI Taxonomy" id="310354"/>
    <lineage>
        <taxon>Bacteria</taxon>
        <taxon>Bacillati</taxon>
        <taxon>Actinomycetota</taxon>
        <taxon>Actinomycetes</taxon>
        <taxon>Micromonosporales</taxon>
        <taxon>Micromonosporaceae</taxon>
        <taxon>Catellatospora</taxon>
    </lineage>
</organism>
<dbReference type="PRINTS" id="PR00081">
    <property type="entry name" value="GDHRDH"/>
</dbReference>
<proteinExistence type="inferred from homology"/>
<name>A0A8J3PC45_9ACTN</name>
<dbReference type="RefSeq" id="WP_203698967.1">
    <property type="nucleotide sequence ID" value="NZ_BAAALC010000091.1"/>
</dbReference>
<dbReference type="PANTHER" id="PTHR48107:SF7">
    <property type="entry name" value="RE15974P"/>
    <property type="match status" value="1"/>
</dbReference>
<keyword evidence="2" id="KW-0560">Oxidoreductase</keyword>
<dbReference type="SUPFAM" id="SSF51735">
    <property type="entry name" value="NAD(P)-binding Rossmann-fold domains"/>
    <property type="match status" value="1"/>
</dbReference>
<dbReference type="PANTHER" id="PTHR48107">
    <property type="entry name" value="NADPH-DEPENDENT ALDEHYDE REDUCTASE-LIKE PROTEIN, CHLOROPLASTIC-RELATED"/>
    <property type="match status" value="1"/>
</dbReference>
<evidence type="ECO:0000313" key="5">
    <source>
        <dbReference type="Proteomes" id="UP000630887"/>
    </source>
</evidence>
<evidence type="ECO:0000256" key="1">
    <source>
        <dbReference type="ARBA" id="ARBA00006484"/>
    </source>
</evidence>
<dbReference type="FunFam" id="3.40.50.720:FF:000084">
    <property type="entry name" value="Short-chain dehydrogenase reductase"/>
    <property type="match status" value="1"/>
</dbReference>
<evidence type="ECO:0000259" key="3">
    <source>
        <dbReference type="SMART" id="SM00822"/>
    </source>
</evidence>
<evidence type="ECO:0000313" key="4">
    <source>
        <dbReference type="EMBL" id="GIG11013.1"/>
    </source>
</evidence>
<dbReference type="PRINTS" id="PR00080">
    <property type="entry name" value="SDRFAMILY"/>
</dbReference>
<dbReference type="EMBL" id="BONI01000110">
    <property type="protein sequence ID" value="GIG11013.1"/>
    <property type="molecule type" value="Genomic_DNA"/>
</dbReference>
<feature type="domain" description="Ketoreductase" evidence="3">
    <location>
        <begin position="8"/>
        <end position="190"/>
    </location>
</feature>
<dbReference type="Proteomes" id="UP000630887">
    <property type="component" value="Unassembled WGS sequence"/>
</dbReference>
<gene>
    <name evidence="4" type="primary">fabG_8</name>
    <name evidence="4" type="ORF">Cco03nite_77130</name>
</gene>
<dbReference type="InterPro" id="IPR002347">
    <property type="entry name" value="SDR_fam"/>
</dbReference>
<dbReference type="InterPro" id="IPR057326">
    <property type="entry name" value="KR_dom"/>
</dbReference>
<comment type="similarity">
    <text evidence="1">Belongs to the short-chain dehydrogenases/reductases (SDR) family.</text>
</comment>
<dbReference type="GO" id="GO:0016614">
    <property type="term" value="F:oxidoreductase activity, acting on CH-OH group of donors"/>
    <property type="evidence" value="ECO:0007669"/>
    <property type="project" value="UniProtKB-ARBA"/>
</dbReference>
<dbReference type="InterPro" id="IPR036291">
    <property type="entry name" value="NAD(P)-bd_dom_sf"/>
</dbReference>
<dbReference type="Pfam" id="PF13561">
    <property type="entry name" value="adh_short_C2"/>
    <property type="match status" value="1"/>
</dbReference>
<sequence>MTQDAQRRVAVVTGGSRGIGLESARLLAGNGLAVVVCSRHQGEADAAAKEITAAGGTALGTGADVSDEDAVVALFDLAESTYGGIDVVVHAAAHAGLGRTTTVAELDLAVLDELYRTNIRGTFMVAQQAARRMRDGGAIITFSTAVVQLAMPGYGAYSASKGAIEAFTLILAREMGGRDITVNAVAPGPTATELFLEGKDDATLAGLAARAPMNRLGTPAEIAEVVAFLAGPAGHWVNGQVIQVNGGVL</sequence>
<keyword evidence="5" id="KW-1185">Reference proteome</keyword>
<dbReference type="SMART" id="SM00822">
    <property type="entry name" value="PKS_KR"/>
    <property type="match status" value="1"/>
</dbReference>
<comment type="caution">
    <text evidence="4">The sequence shown here is derived from an EMBL/GenBank/DDBJ whole genome shotgun (WGS) entry which is preliminary data.</text>
</comment>
<accession>A0A8J3PC45</accession>